<protein>
    <submittedName>
        <fullName evidence="2">Uncharacterized protein</fullName>
    </submittedName>
</protein>
<name>A0ABN2GL01_9ACTN</name>
<organism evidence="2 3">
    <name type="scientific">Fodinicola feengrottensis</name>
    <dbReference type="NCBI Taxonomy" id="435914"/>
    <lineage>
        <taxon>Bacteria</taxon>
        <taxon>Bacillati</taxon>
        <taxon>Actinomycetota</taxon>
        <taxon>Actinomycetes</taxon>
        <taxon>Mycobacteriales</taxon>
        <taxon>Fodinicola</taxon>
    </lineage>
</organism>
<dbReference type="Proteomes" id="UP001500618">
    <property type="component" value="Unassembled WGS sequence"/>
</dbReference>
<accession>A0ABN2GL01</accession>
<evidence type="ECO:0000313" key="3">
    <source>
        <dbReference type="Proteomes" id="UP001500618"/>
    </source>
</evidence>
<sequence length="81" mass="9083">MSSAYHEHLVVGLRPLLDWHDGLSEQERAEQARRGERYLTLLQNGDVESVDDLPAAAAPDPPPDPDPAVIRTWKPRVCDQN</sequence>
<gene>
    <name evidence="2" type="ORF">GCM10009765_22910</name>
</gene>
<proteinExistence type="predicted"/>
<comment type="caution">
    <text evidence="2">The sequence shown here is derived from an EMBL/GenBank/DDBJ whole genome shotgun (WGS) entry which is preliminary data.</text>
</comment>
<evidence type="ECO:0000313" key="2">
    <source>
        <dbReference type="EMBL" id="GAA1673007.1"/>
    </source>
</evidence>
<evidence type="ECO:0000256" key="1">
    <source>
        <dbReference type="SAM" id="MobiDB-lite"/>
    </source>
</evidence>
<reference evidence="2 3" key="1">
    <citation type="journal article" date="2019" name="Int. J. Syst. Evol. Microbiol.">
        <title>The Global Catalogue of Microorganisms (GCM) 10K type strain sequencing project: providing services to taxonomists for standard genome sequencing and annotation.</title>
        <authorList>
            <consortium name="The Broad Institute Genomics Platform"/>
            <consortium name="The Broad Institute Genome Sequencing Center for Infectious Disease"/>
            <person name="Wu L."/>
            <person name="Ma J."/>
        </authorList>
    </citation>
    <scope>NUCLEOTIDE SEQUENCE [LARGE SCALE GENOMIC DNA]</scope>
    <source>
        <strain evidence="2 3">JCM 14718</strain>
    </source>
</reference>
<feature type="region of interest" description="Disordered" evidence="1">
    <location>
        <begin position="45"/>
        <end position="69"/>
    </location>
</feature>
<dbReference type="EMBL" id="BAAANY010000008">
    <property type="protein sequence ID" value="GAA1673007.1"/>
    <property type="molecule type" value="Genomic_DNA"/>
</dbReference>
<keyword evidence="3" id="KW-1185">Reference proteome</keyword>